<evidence type="ECO:0000313" key="1">
    <source>
        <dbReference type="EMBL" id="PNI84865.1"/>
    </source>
</evidence>
<accession>A0A2J8PLH0</accession>
<name>A0A2J8PLH0_PANTR</name>
<dbReference type="AlphaFoldDB" id="A0A2J8PLH0"/>
<gene>
    <name evidence="1" type="ORF">CK820_G0001785</name>
</gene>
<sequence length="48" mass="5581">MKLPARVFFTLGSRLPCGLAPRRRCYHLIVFKEKWHSLLGEVLALVKE</sequence>
<comment type="caution">
    <text evidence="1">The sequence shown here is derived from an EMBL/GenBank/DDBJ whole genome shotgun (WGS) entry which is preliminary data.</text>
</comment>
<organism evidence="1 2">
    <name type="scientific">Pan troglodytes</name>
    <name type="common">Chimpanzee</name>
    <dbReference type="NCBI Taxonomy" id="9598"/>
    <lineage>
        <taxon>Eukaryota</taxon>
        <taxon>Metazoa</taxon>
        <taxon>Chordata</taxon>
        <taxon>Craniata</taxon>
        <taxon>Vertebrata</taxon>
        <taxon>Euteleostomi</taxon>
        <taxon>Mammalia</taxon>
        <taxon>Eutheria</taxon>
        <taxon>Euarchontoglires</taxon>
        <taxon>Primates</taxon>
        <taxon>Haplorrhini</taxon>
        <taxon>Catarrhini</taxon>
        <taxon>Hominidae</taxon>
        <taxon>Pan</taxon>
    </lineage>
</organism>
<proteinExistence type="predicted"/>
<dbReference type="EMBL" id="NBAG03000213">
    <property type="protein sequence ID" value="PNI84865.1"/>
    <property type="molecule type" value="Genomic_DNA"/>
</dbReference>
<dbReference type="Proteomes" id="UP000236370">
    <property type="component" value="Unassembled WGS sequence"/>
</dbReference>
<evidence type="ECO:0000313" key="2">
    <source>
        <dbReference type="Proteomes" id="UP000236370"/>
    </source>
</evidence>
<protein>
    <submittedName>
        <fullName evidence="1">DECR1 isoform 3</fullName>
    </submittedName>
</protein>
<reference evidence="1 2" key="1">
    <citation type="submission" date="2017-12" db="EMBL/GenBank/DDBJ databases">
        <title>High-resolution comparative analysis of great ape genomes.</title>
        <authorList>
            <person name="Pollen A."/>
            <person name="Hastie A."/>
            <person name="Hormozdiari F."/>
            <person name="Dougherty M."/>
            <person name="Liu R."/>
            <person name="Chaisson M."/>
            <person name="Hoppe E."/>
            <person name="Hill C."/>
            <person name="Pang A."/>
            <person name="Hillier L."/>
            <person name="Baker C."/>
            <person name="Armstrong J."/>
            <person name="Shendure J."/>
            <person name="Paten B."/>
            <person name="Wilson R."/>
            <person name="Chao H."/>
            <person name="Schneider V."/>
            <person name="Ventura M."/>
            <person name="Kronenberg Z."/>
            <person name="Murali S."/>
            <person name="Gordon D."/>
            <person name="Cantsilieris S."/>
            <person name="Munson K."/>
            <person name="Nelson B."/>
            <person name="Raja A."/>
            <person name="Underwood J."/>
            <person name="Diekhans M."/>
            <person name="Fiddes I."/>
            <person name="Haussler D."/>
            <person name="Eichler E."/>
        </authorList>
    </citation>
    <scope>NUCLEOTIDE SEQUENCE [LARGE SCALE GENOMIC DNA]</scope>
    <source>
        <strain evidence="1">Yerkes chimp pedigree #C0471</strain>
    </source>
</reference>